<feature type="transmembrane region" description="Helical" evidence="7">
    <location>
        <begin position="294"/>
        <end position="318"/>
    </location>
</feature>
<keyword evidence="6 7" id="KW-0472">Membrane</keyword>
<feature type="transmembrane region" description="Helical" evidence="7">
    <location>
        <begin position="55"/>
        <end position="73"/>
    </location>
</feature>
<feature type="transmembrane region" description="Helical" evidence="7">
    <location>
        <begin position="222"/>
        <end position="244"/>
    </location>
</feature>
<accession>A0ABX2NUR7</accession>
<keyword evidence="9" id="KW-1185">Reference proteome</keyword>
<protein>
    <submittedName>
        <fullName evidence="8">Cytochrome d ubiquinol oxidase subunit II</fullName>
    </submittedName>
</protein>
<evidence type="ECO:0000256" key="3">
    <source>
        <dbReference type="ARBA" id="ARBA00022475"/>
    </source>
</evidence>
<keyword evidence="3" id="KW-1003">Cell membrane</keyword>
<dbReference type="Proteomes" id="UP000821598">
    <property type="component" value="Unassembled WGS sequence"/>
</dbReference>
<dbReference type="PANTHER" id="PTHR43141">
    <property type="entry name" value="CYTOCHROME BD2 SUBUNIT II"/>
    <property type="match status" value="1"/>
</dbReference>
<feature type="transmembrane region" description="Helical" evidence="7">
    <location>
        <begin position="79"/>
        <end position="97"/>
    </location>
</feature>
<feature type="transmembrane region" description="Helical" evidence="7">
    <location>
        <begin position="154"/>
        <end position="177"/>
    </location>
</feature>
<dbReference type="PANTHER" id="PTHR43141:SF4">
    <property type="entry name" value="CYTOCHROME BD2 SUBUNIT II"/>
    <property type="match status" value="1"/>
</dbReference>
<evidence type="ECO:0000256" key="7">
    <source>
        <dbReference type="SAM" id="Phobius"/>
    </source>
</evidence>
<proteinExistence type="inferred from homology"/>
<organism evidence="8 9">
    <name type="scientific">Paraburkholderia youngii</name>
    <dbReference type="NCBI Taxonomy" id="2782701"/>
    <lineage>
        <taxon>Bacteria</taxon>
        <taxon>Pseudomonadati</taxon>
        <taxon>Pseudomonadota</taxon>
        <taxon>Betaproteobacteria</taxon>
        <taxon>Burkholderiales</taxon>
        <taxon>Burkholderiaceae</taxon>
        <taxon>Paraburkholderia</taxon>
    </lineage>
</organism>
<evidence type="ECO:0000313" key="9">
    <source>
        <dbReference type="Proteomes" id="UP000821598"/>
    </source>
</evidence>
<feature type="transmembrane region" description="Helical" evidence="7">
    <location>
        <begin position="12"/>
        <end position="34"/>
    </location>
</feature>
<evidence type="ECO:0000313" key="8">
    <source>
        <dbReference type="EMBL" id="NVI08228.1"/>
    </source>
</evidence>
<keyword evidence="4 7" id="KW-0812">Transmembrane</keyword>
<dbReference type="EMBL" id="VOMC01000044">
    <property type="protein sequence ID" value="NVI08228.1"/>
    <property type="molecule type" value="Genomic_DNA"/>
</dbReference>
<feature type="transmembrane region" description="Helical" evidence="7">
    <location>
        <begin position="197"/>
        <end position="216"/>
    </location>
</feature>
<dbReference type="RefSeq" id="WP_176368994.1">
    <property type="nucleotide sequence ID" value="NZ_JBNDKO010000004.1"/>
</dbReference>
<gene>
    <name evidence="8" type="primary">cydB</name>
    <name evidence="8" type="ORF">FSB64_31660</name>
</gene>
<dbReference type="InterPro" id="IPR003317">
    <property type="entry name" value="Cyt-d_oxidase_su2"/>
</dbReference>
<reference evidence="8 9" key="1">
    <citation type="submission" date="2019-08" db="EMBL/GenBank/DDBJ databases">
        <title>Paraburkholderia simonii sp. nov. and P. youngii sp. nov. Brazilian and Mexican Mimosa-associated rhizobia.</title>
        <authorList>
            <person name="Mavima L."/>
            <person name="Beukes C.W."/>
            <person name="Palmer M."/>
            <person name="De Meyer S.E."/>
            <person name="James E.K."/>
            <person name="Maluk M."/>
            <person name="Avontuur J.R."/>
            <person name="Chan W.Y."/>
            <person name="Venter S.N."/>
            <person name="Steenkamp E.T."/>
        </authorList>
    </citation>
    <scope>NUCLEOTIDE SEQUENCE [LARGE SCALE GENOMIC DNA]</scope>
    <source>
        <strain evidence="8 9">JPY454</strain>
    </source>
</reference>
<comment type="similarity">
    <text evidence="2">Belongs to the cytochrome ubiquinol oxidase subunit 2 family.</text>
</comment>
<comment type="caution">
    <text evidence="8">The sequence shown here is derived from an EMBL/GenBank/DDBJ whole genome shotgun (WGS) entry which is preliminary data.</text>
</comment>
<comment type="subcellular location">
    <subcellularLocation>
        <location evidence="1">Cell membrane</location>
        <topology evidence="1">Multi-pass membrane protein</topology>
    </subcellularLocation>
</comment>
<evidence type="ECO:0000256" key="2">
    <source>
        <dbReference type="ARBA" id="ARBA00007543"/>
    </source>
</evidence>
<evidence type="ECO:0000256" key="5">
    <source>
        <dbReference type="ARBA" id="ARBA00022989"/>
    </source>
</evidence>
<evidence type="ECO:0000256" key="6">
    <source>
        <dbReference type="ARBA" id="ARBA00023136"/>
    </source>
</evidence>
<sequence length="329" mass="35509">MLDWFWLSELAFALAAYIVLDGFDLGVGILSGFAASTARRDQMVASISPVWDGNGTWLVIAGTILFGAFPSIYSIALPALYAPLSAMLAGLIMRGVAIEFRHKAHGSRWVWNVLLFAGSLLAAFAQGVALGAYAQGVPVENMHYTGNGFEWASAFPLWCGLGAVLSYGLLGAGWLVLKGEHDLRQFGCSALNRLTPMTVLVLAAMFAVTLFDHRMIEARWQLHPALFVLPLLSLATLVGLPLAARRGEGRTPFVLAALSCALLLVTLAASYLPYVVPFDLTIQQAAAPTSSQTFMFWGAGLFVLPLIVAYTYVAYTVFRGRVSSDHAYH</sequence>
<feature type="transmembrane region" description="Helical" evidence="7">
    <location>
        <begin position="109"/>
        <end position="134"/>
    </location>
</feature>
<keyword evidence="5 7" id="KW-1133">Transmembrane helix</keyword>
<evidence type="ECO:0000256" key="1">
    <source>
        <dbReference type="ARBA" id="ARBA00004651"/>
    </source>
</evidence>
<evidence type="ECO:0000256" key="4">
    <source>
        <dbReference type="ARBA" id="ARBA00022692"/>
    </source>
</evidence>
<dbReference type="NCBIfam" id="TIGR00203">
    <property type="entry name" value="cydB"/>
    <property type="match status" value="1"/>
</dbReference>
<name>A0ABX2NUR7_9BURK</name>
<feature type="transmembrane region" description="Helical" evidence="7">
    <location>
        <begin position="253"/>
        <end position="274"/>
    </location>
</feature>
<dbReference type="Pfam" id="PF02322">
    <property type="entry name" value="Cyt_bd_oxida_II"/>
    <property type="match status" value="1"/>
</dbReference>